<evidence type="ECO:0000256" key="1">
    <source>
        <dbReference type="SAM" id="MobiDB-lite"/>
    </source>
</evidence>
<dbReference type="Proteomes" id="UP001305779">
    <property type="component" value="Unassembled WGS sequence"/>
</dbReference>
<reference evidence="2 3" key="1">
    <citation type="journal article" date="2023" name="G3 (Bethesda)">
        <title>A chromosome-level genome assembly of Zasmidium syzygii isolated from banana leaves.</title>
        <authorList>
            <person name="van Westerhoven A.C."/>
            <person name="Mehrabi R."/>
            <person name="Talebi R."/>
            <person name="Steentjes M.B.F."/>
            <person name="Corcolon B."/>
            <person name="Chong P.A."/>
            <person name="Kema G.H.J."/>
            <person name="Seidl M.F."/>
        </authorList>
    </citation>
    <scope>NUCLEOTIDE SEQUENCE [LARGE SCALE GENOMIC DNA]</scope>
    <source>
        <strain evidence="2 3">P124</strain>
    </source>
</reference>
<keyword evidence="3" id="KW-1185">Reference proteome</keyword>
<feature type="compositionally biased region" description="Basic and acidic residues" evidence="1">
    <location>
        <begin position="323"/>
        <end position="338"/>
    </location>
</feature>
<accession>A0ABR0EFQ7</accession>
<evidence type="ECO:0000313" key="2">
    <source>
        <dbReference type="EMBL" id="KAK4500204.1"/>
    </source>
</evidence>
<gene>
    <name evidence="2" type="ORF">PRZ48_008390</name>
</gene>
<proteinExistence type="predicted"/>
<feature type="region of interest" description="Disordered" evidence="1">
    <location>
        <begin position="314"/>
        <end position="338"/>
    </location>
</feature>
<name>A0ABR0EFQ7_ZASCE</name>
<protein>
    <submittedName>
        <fullName evidence="2">Uncharacterized protein</fullName>
    </submittedName>
</protein>
<sequence>MAPTTTGPTYWLLRTPEDLLNEYNIRQDEAQQCSQLTIRAFVFCQRSLLLFQRADGWNVPTLGFEAEAPDQLSIRDEVLLHLNKTEGIPLTHTRELQLMEFSQRQPLHSTYPIDDKKSKVLSISVILTTSSTLITKPLLATTRWANQDEILTLDIPAMQVSMTKAFDRQYIARAYQRLGDCTKASLPLADTQQISILCEQILLGILTTRYLTDGDQSIGHGWIALLDDVPGELTLVLFPVGNRVEAAVPCLFTNGSRKCRSIGVWGADGITWTEDVAEWQDAIDREGRLRTRIQGKGGSEYSVLSHEDVYPGGDAEARAQSAEVERWGRKRREGSGDF</sequence>
<evidence type="ECO:0000313" key="3">
    <source>
        <dbReference type="Proteomes" id="UP001305779"/>
    </source>
</evidence>
<dbReference type="EMBL" id="JAXOVC010000006">
    <property type="protein sequence ID" value="KAK4500204.1"/>
    <property type="molecule type" value="Genomic_DNA"/>
</dbReference>
<organism evidence="2 3">
    <name type="scientific">Zasmidium cellare</name>
    <name type="common">Wine cellar mold</name>
    <name type="synonym">Racodium cellare</name>
    <dbReference type="NCBI Taxonomy" id="395010"/>
    <lineage>
        <taxon>Eukaryota</taxon>
        <taxon>Fungi</taxon>
        <taxon>Dikarya</taxon>
        <taxon>Ascomycota</taxon>
        <taxon>Pezizomycotina</taxon>
        <taxon>Dothideomycetes</taxon>
        <taxon>Dothideomycetidae</taxon>
        <taxon>Mycosphaerellales</taxon>
        <taxon>Mycosphaerellaceae</taxon>
        <taxon>Zasmidium</taxon>
    </lineage>
</organism>
<comment type="caution">
    <text evidence="2">The sequence shown here is derived from an EMBL/GenBank/DDBJ whole genome shotgun (WGS) entry which is preliminary data.</text>
</comment>